<organism evidence="1 2">
    <name type="scientific">Denitromonas halophila</name>
    <dbReference type="NCBI Taxonomy" id="1629404"/>
    <lineage>
        <taxon>Bacteria</taxon>
        <taxon>Pseudomonadati</taxon>
        <taxon>Pseudomonadota</taxon>
        <taxon>Betaproteobacteria</taxon>
        <taxon>Rhodocyclales</taxon>
        <taxon>Zoogloeaceae</taxon>
        <taxon>Denitromonas</taxon>
    </lineage>
</organism>
<dbReference type="OrthoDB" id="10008889at2"/>
<gene>
    <name evidence="1" type="ORF">FHP91_14820</name>
</gene>
<dbReference type="EMBL" id="VMNK01000015">
    <property type="protein sequence ID" value="TVO53075.1"/>
    <property type="molecule type" value="Genomic_DNA"/>
</dbReference>
<name>A0A557QJJ2_9RHOO</name>
<proteinExistence type="predicted"/>
<evidence type="ECO:0000313" key="2">
    <source>
        <dbReference type="Proteomes" id="UP000319502"/>
    </source>
</evidence>
<dbReference type="AlphaFoldDB" id="A0A557QJJ2"/>
<dbReference type="Proteomes" id="UP000319502">
    <property type="component" value="Unassembled WGS sequence"/>
</dbReference>
<accession>A0A557QJJ2</accession>
<sequence>MDDLVQGLGLVLPKQQRKRPYVAPMVPHTQQAKRLAEALAMTPAAEYAAWIRGLGAIKAAVTLGVLSDDDGQAMFAAWSEAAGPQATAQNDDTRFDPSAMWVRWSPSTAPADALLGALYAAARDAALDVVRDQITTDGALDGKGLNAARYVSRHHARAFKALRTELGNSQ</sequence>
<protein>
    <submittedName>
        <fullName evidence="1">Uncharacterized protein</fullName>
    </submittedName>
</protein>
<dbReference type="RefSeq" id="WP_144310326.1">
    <property type="nucleotide sequence ID" value="NZ_VMNK01000015.1"/>
</dbReference>
<reference evidence="1 2" key="1">
    <citation type="submission" date="2019-07" db="EMBL/GenBank/DDBJ databases">
        <title>The pathways for chlorine oxyanion respiration interact through the shared metabolite chlorate.</title>
        <authorList>
            <person name="Barnum T.P."/>
            <person name="Cheng Y."/>
            <person name="Hill K.A."/>
            <person name="Lucas L.N."/>
            <person name="Carlson H.K."/>
            <person name="Coates J.D."/>
        </authorList>
    </citation>
    <scope>NUCLEOTIDE SEQUENCE [LARGE SCALE GENOMIC DNA]</scope>
    <source>
        <strain evidence="1 2">SFB-3</strain>
    </source>
</reference>
<comment type="caution">
    <text evidence="1">The sequence shown here is derived from an EMBL/GenBank/DDBJ whole genome shotgun (WGS) entry which is preliminary data.</text>
</comment>
<evidence type="ECO:0000313" key="1">
    <source>
        <dbReference type="EMBL" id="TVO53075.1"/>
    </source>
</evidence>
<keyword evidence="2" id="KW-1185">Reference proteome</keyword>